<dbReference type="GO" id="GO:0055085">
    <property type="term" value="P:transmembrane transport"/>
    <property type="evidence" value="ECO:0007669"/>
    <property type="project" value="InterPro"/>
</dbReference>
<feature type="region of interest" description="Disordered" evidence="10">
    <location>
        <begin position="56"/>
        <end position="133"/>
    </location>
</feature>
<dbReference type="GO" id="GO:0015031">
    <property type="term" value="P:protein transport"/>
    <property type="evidence" value="ECO:0007669"/>
    <property type="project" value="UniProtKB-KW"/>
</dbReference>
<accession>A0A4S4AMN6</accession>
<evidence type="ECO:0000256" key="8">
    <source>
        <dbReference type="ARBA" id="ARBA00022989"/>
    </source>
</evidence>
<evidence type="ECO:0000313" key="13">
    <source>
        <dbReference type="Proteomes" id="UP000307956"/>
    </source>
</evidence>
<evidence type="ECO:0000256" key="7">
    <source>
        <dbReference type="ARBA" id="ARBA00022927"/>
    </source>
</evidence>
<evidence type="ECO:0000256" key="10">
    <source>
        <dbReference type="SAM" id="MobiDB-lite"/>
    </source>
</evidence>
<dbReference type="NCBIfam" id="TIGR01352">
    <property type="entry name" value="tonB_Cterm"/>
    <property type="match status" value="1"/>
</dbReference>
<evidence type="ECO:0000256" key="2">
    <source>
        <dbReference type="ARBA" id="ARBA00006555"/>
    </source>
</evidence>
<keyword evidence="5" id="KW-0997">Cell inner membrane</keyword>
<evidence type="ECO:0000256" key="6">
    <source>
        <dbReference type="ARBA" id="ARBA00022692"/>
    </source>
</evidence>
<keyword evidence="6" id="KW-0812">Transmembrane</keyword>
<dbReference type="InterPro" id="IPR037682">
    <property type="entry name" value="TonB_C"/>
</dbReference>
<dbReference type="EMBL" id="SSOD01000011">
    <property type="protein sequence ID" value="THF60323.1"/>
    <property type="molecule type" value="Genomic_DNA"/>
</dbReference>
<evidence type="ECO:0000256" key="1">
    <source>
        <dbReference type="ARBA" id="ARBA00004383"/>
    </source>
</evidence>
<reference evidence="12 13" key="1">
    <citation type="submission" date="2019-04" db="EMBL/GenBank/DDBJ databases">
        <title>Azoarcus rhizosphaerae sp. nov. isolated from rhizosphere of Ficus religiosa.</title>
        <authorList>
            <person name="Lin S.-Y."/>
            <person name="Hameed A."/>
            <person name="Hsu Y.-H."/>
            <person name="Young C.-C."/>
        </authorList>
    </citation>
    <scope>NUCLEOTIDE SEQUENCE [LARGE SCALE GENOMIC DNA]</scope>
    <source>
        <strain evidence="12 13">CC-YHH848</strain>
    </source>
</reference>
<feature type="compositionally biased region" description="Low complexity" evidence="10">
    <location>
        <begin position="124"/>
        <end position="133"/>
    </location>
</feature>
<dbReference type="Gene3D" id="3.30.1150.10">
    <property type="match status" value="1"/>
</dbReference>
<evidence type="ECO:0000313" key="12">
    <source>
        <dbReference type="EMBL" id="THF60323.1"/>
    </source>
</evidence>
<dbReference type="SUPFAM" id="SSF74653">
    <property type="entry name" value="TolA/TonB C-terminal domain"/>
    <property type="match status" value="1"/>
</dbReference>
<dbReference type="InterPro" id="IPR051045">
    <property type="entry name" value="TonB-dependent_transducer"/>
</dbReference>
<feature type="compositionally biased region" description="Low complexity" evidence="10">
    <location>
        <begin position="56"/>
        <end position="73"/>
    </location>
</feature>
<sequence>MVKHTFTPRLWPWLLVSLGVHGALTLPWMHGWEEKKPPERRQPLNLDFLGVLAERQAQAQQQGAQETQAPQEAGEPKPAPQPRPKQEARKKQPKRVESDKPLVVAEKPIEEPPAEQTPPPAPPAGDAGARPQDASVEGLAMERQQQHIDAPRTEEEALRRYLTWVHRKVQGQLAYPAEVRRALQKGATKVGFRIGLQGEIVGNRVDVLGSSGHPALDQSAVDAVIKAAPFPPPMRELRVAFNIGFRAELRAHGQTP</sequence>
<comment type="subcellular location">
    <subcellularLocation>
        <location evidence="1">Cell inner membrane</location>
        <topology evidence="1">Single-pass membrane protein</topology>
        <orientation evidence="1">Periplasmic side</orientation>
    </subcellularLocation>
</comment>
<feature type="compositionally biased region" description="Basic and acidic residues" evidence="10">
    <location>
        <begin position="84"/>
        <end position="100"/>
    </location>
</feature>
<organism evidence="12 13">
    <name type="scientific">Pseudothauera rhizosphaerae</name>
    <dbReference type="NCBI Taxonomy" id="2565932"/>
    <lineage>
        <taxon>Bacteria</taxon>
        <taxon>Pseudomonadati</taxon>
        <taxon>Pseudomonadota</taxon>
        <taxon>Betaproteobacteria</taxon>
        <taxon>Rhodocyclales</taxon>
        <taxon>Zoogloeaceae</taxon>
        <taxon>Pseudothauera</taxon>
    </lineage>
</organism>
<keyword evidence="7" id="KW-0653">Protein transport</keyword>
<dbReference type="OrthoDB" id="9803361at2"/>
<dbReference type="PROSITE" id="PS52015">
    <property type="entry name" value="TONB_CTD"/>
    <property type="match status" value="1"/>
</dbReference>
<dbReference type="RefSeq" id="WP_136385625.1">
    <property type="nucleotide sequence ID" value="NZ_SSOD01000011.1"/>
</dbReference>
<keyword evidence="13" id="KW-1185">Reference proteome</keyword>
<dbReference type="Proteomes" id="UP000307956">
    <property type="component" value="Unassembled WGS sequence"/>
</dbReference>
<evidence type="ECO:0000256" key="4">
    <source>
        <dbReference type="ARBA" id="ARBA00022475"/>
    </source>
</evidence>
<name>A0A4S4AMN6_9RHOO</name>
<comment type="similarity">
    <text evidence="2">Belongs to the TonB family.</text>
</comment>
<dbReference type="PANTHER" id="PTHR33446:SF2">
    <property type="entry name" value="PROTEIN TONB"/>
    <property type="match status" value="1"/>
</dbReference>
<dbReference type="AlphaFoldDB" id="A0A4S4AMN6"/>
<dbReference type="GO" id="GO:0098797">
    <property type="term" value="C:plasma membrane protein complex"/>
    <property type="evidence" value="ECO:0007669"/>
    <property type="project" value="TreeGrafter"/>
</dbReference>
<keyword evidence="9" id="KW-0472">Membrane</keyword>
<proteinExistence type="inferred from homology"/>
<evidence type="ECO:0000256" key="5">
    <source>
        <dbReference type="ARBA" id="ARBA00022519"/>
    </source>
</evidence>
<dbReference type="Pfam" id="PF03544">
    <property type="entry name" value="TonB_C"/>
    <property type="match status" value="1"/>
</dbReference>
<evidence type="ECO:0000256" key="3">
    <source>
        <dbReference type="ARBA" id="ARBA00022448"/>
    </source>
</evidence>
<evidence type="ECO:0000259" key="11">
    <source>
        <dbReference type="PROSITE" id="PS52015"/>
    </source>
</evidence>
<keyword evidence="8" id="KW-1133">Transmembrane helix</keyword>
<keyword evidence="3" id="KW-0813">Transport</keyword>
<evidence type="ECO:0000256" key="9">
    <source>
        <dbReference type="ARBA" id="ARBA00023136"/>
    </source>
</evidence>
<dbReference type="PANTHER" id="PTHR33446">
    <property type="entry name" value="PROTEIN TONB-RELATED"/>
    <property type="match status" value="1"/>
</dbReference>
<comment type="caution">
    <text evidence="12">The sequence shown here is derived from an EMBL/GenBank/DDBJ whole genome shotgun (WGS) entry which is preliminary data.</text>
</comment>
<keyword evidence="4" id="KW-1003">Cell membrane</keyword>
<dbReference type="GO" id="GO:0031992">
    <property type="term" value="F:energy transducer activity"/>
    <property type="evidence" value="ECO:0007669"/>
    <property type="project" value="TreeGrafter"/>
</dbReference>
<protein>
    <submittedName>
        <fullName evidence="12">TonB family protein</fullName>
    </submittedName>
</protein>
<gene>
    <name evidence="12" type="ORF">E6O51_14030</name>
</gene>
<feature type="domain" description="TonB C-terminal" evidence="11">
    <location>
        <begin position="160"/>
        <end position="254"/>
    </location>
</feature>
<dbReference type="InterPro" id="IPR006260">
    <property type="entry name" value="TonB/TolA_C"/>
</dbReference>